<keyword evidence="9" id="KW-1185">Reference proteome</keyword>
<dbReference type="GO" id="GO:0005524">
    <property type="term" value="F:ATP binding"/>
    <property type="evidence" value="ECO:0007669"/>
    <property type="project" value="UniProtKB-UniRule"/>
</dbReference>
<dbReference type="OrthoDB" id="9765670at2"/>
<dbReference type="InterPro" id="IPR014016">
    <property type="entry name" value="UvrD-like_ATP-bd"/>
</dbReference>
<dbReference type="RefSeq" id="WP_066078504.1">
    <property type="nucleotide sequence ID" value="NZ_FRDK01000002.1"/>
</dbReference>
<evidence type="ECO:0000259" key="7">
    <source>
        <dbReference type="PROSITE" id="PS51198"/>
    </source>
</evidence>
<evidence type="ECO:0000256" key="1">
    <source>
        <dbReference type="ARBA" id="ARBA00022741"/>
    </source>
</evidence>
<evidence type="ECO:0000256" key="4">
    <source>
        <dbReference type="ARBA" id="ARBA00022840"/>
    </source>
</evidence>
<dbReference type="Gene3D" id="3.40.50.300">
    <property type="entry name" value="P-loop containing nucleotide triphosphate hydrolases"/>
    <property type="match status" value="2"/>
</dbReference>
<name>A0A167Y6Y2_9FLAO</name>
<evidence type="ECO:0000256" key="3">
    <source>
        <dbReference type="ARBA" id="ARBA00022806"/>
    </source>
</evidence>
<dbReference type="Pfam" id="PF00580">
    <property type="entry name" value="UvrD-helicase"/>
    <property type="match status" value="1"/>
</dbReference>
<evidence type="ECO:0000256" key="5">
    <source>
        <dbReference type="ARBA" id="ARBA00034923"/>
    </source>
</evidence>
<feature type="binding site" evidence="6">
    <location>
        <begin position="32"/>
        <end position="39"/>
    </location>
    <ligand>
        <name>ATP</name>
        <dbReference type="ChEBI" id="CHEBI:30616"/>
    </ligand>
</feature>
<keyword evidence="2 6" id="KW-0378">Hydrolase</keyword>
<evidence type="ECO:0000256" key="2">
    <source>
        <dbReference type="ARBA" id="ARBA00022801"/>
    </source>
</evidence>
<dbReference type="InterPro" id="IPR027417">
    <property type="entry name" value="P-loop_NTPase"/>
</dbReference>
<dbReference type="GO" id="GO:0003677">
    <property type="term" value="F:DNA binding"/>
    <property type="evidence" value="ECO:0007669"/>
    <property type="project" value="InterPro"/>
</dbReference>
<dbReference type="AlphaFoldDB" id="A0A167Y6Y2"/>
<dbReference type="GO" id="GO:0000725">
    <property type="term" value="P:recombinational repair"/>
    <property type="evidence" value="ECO:0007669"/>
    <property type="project" value="TreeGrafter"/>
</dbReference>
<dbReference type="STRING" id="249352.SAMN05444395_102143"/>
<evidence type="ECO:0000256" key="6">
    <source>
        <dbReference type="PROSITE-ProRule" id="PRU00560"/>
    </source>
</evidence>
<reference evidence="8 9" key="1">
    <citation type="submission" date="2016-03" db="EMBL/GenBank/DDBJ databases">
        <title>Draft genome sequence of Flavobacterium fryxellicola DSM 16209.</title>
        <authorList>
            <person name="Shin S.-K."/>
            <person name="Yi H."/>
        </authorList>
    </citation>
    <scope>NUCLEOTIDE SEQUENCE [LARGE SCALE GENOMIC DNA]</scope>
    <source>
        <strain evidence="8 9">DSM 16209</strain>
    </source>
</reference>
<evidence type="ECO:0000313" key="9">
    <source>
        <dbReference type="Proteomes" id="UP000077164"/>
    </source>
</evidence>
<dbReference type="PANTHER" id="PTHR11070:SF2">
    <property type="entry name" value="ATP-DEPENDENT DNA HELICASE SRS2"/>
    <property type="match status" value="1"/>
</dbReference>
<evidence type="ECO:0000313" key="8">
    <source>
        <dbReference type="EMBL" id="OAB29089.1"/>
    </source>
</evidence>
<sequence length="676" mass="79417">MDSKIRPIGQIKQIIDDNQNTEKEFKNFVLQGGAGSGKTESLKQILEYITETYPDKKGVCITLTNVAVEEIKTRIGENNNFIVMTIHSFLNDLIKEYKKNIHEVIFEIFKVEKIRREALITGDDEKEYNKNEHEKFKKLYGKYSGMLFTTTGEKTSKVIGKREYDKEPIKSNNDLNTEVDKLNQIILAEINSLDCNKVRYNETRYNNFKELSFGHDELLHITSLLFKKHELLGKIVSDKYDFILIDEYQDTNEKIVDIFLNSIPKNNKTTIGFFGDSMQGIYDDGIGDVEHEIAEKKIIKIEKEDNFRCSDKVIEFINRIRNDGLKQELALKDLETVNDRNGEVKLYYSIYGKKPNAFSSSEDKDKYFDTLNGLITTVSTNNPEVKKLMLTNKSISSELRFSILYQIFNGRYTEVKEEIEKTLERIQLIDLYELCSAYKNKDYNFVLAKLKKCGFELKSVKDKIRIKRFFDTLLNTTQSANRVLKFAFDNNLIRKSDSYKQYISNKDTFLESLKANKRFEQLEIFYNDGGNTTAKMIVKDPLVSDEEFEEFDKNRKRKTFYIKLFSAKLKFSEVLSYYNYIDENVVSDYITMHKTKGSGIENVMVVMDEYFWNKYNFRSIYDTHEEDLNKKLKNQKLFYVACSRTIKNLICVRLVFDEEEEKQLLHFFEGFEIEKI</sequence>
<dbReference type="SUPFAM" id="SSF52540">
    <property type="entry name" value="P-loop containing nucleoside triphosphate hydrolases"/>
    <property type="match status" value="1"/>
</dbReference>
<organism evidence="8 9">
    <name type="scientific">Flavobacterium fryxellicola</name>
    <dbReference type="NCBI Taxonomy" id="249352"/>
    <lineage>
        <taxon>Bacteria</taxon>
        <taxon>Pseudomonadati</taxon>
        <taxon>Bacteroidota</taxon>
        <taxon>Flavobacteriia</taxon>
        <taxon>Flavobacteriales</taxon>
        <taxon>Flavobacteriaceae</taxon>
        <taxon>Flavobacterium</taxon>
    </lineage>
</organism>
<dbReference type="GO" id="GO:0016787">
    <property type="term" value="F:hydrolase activity"/>
    <property type="evidence" value="ECO:0007669"/>
    <property type="project" value="UniProtKB-UniRule"/>
</dbReference>
<keyword evidence="4 6" id="KW-0067">ATP-binding</keyword>
<gene>
    <name evidence="8" type="ORF">FBFR_06485</name>
</gene>
<keyword evidence="3 6" id="KW-0347">Helicase</keyword>
<dbReference type="GO" id="GO:0043138">
    <property type="term" value="F:3'-5' DNA helicase activity"/>
    <property type="evidence" value="ECO:0007669"/>
    <property type="project" value="TreeGrafter"/>
</dbReference>
<keyword evidence="1 6" id="KW-0547">Nucleotide-binding</keyword>
<dbReference type="EMBL" id="LVJE01000010">
    <property type="protein sequence ID" value="OAB29089.1"/>
    <property type="molecule type" value="Genomic_DNA"/>
</dbReference>
<dbReference type="InterPro" id="IPR000212">
    <property type="entry name" value="DNA_helicase_UvrD/REP"/>
</dbReference>
<accession>A0A167Y6Y2</accession>
<protein>
    <recommendedName>
        <fullName evidence="5">DNA 3'-5' helicase II</fullName>
    </recommendedName>
</protein>
<feature type="domain" description="UvrD-like helicase ATP-binding" evidence="7">
    <location>
        <begin position="11"/>
        <end position="323"/>
    </location>
</feature>
<dbReference type="PANTHER" id="PTHR11070">
    <property type="entry name" value="UVRD / RECB / PCRA DNA HELICASE FAMILY MEMBER"/>
    <property type="match status" value="1"/>
</dbReference>
<dbReference type="Proteomes" id="UP000077164">
    <property type="component" value="Unassembled WGS sequence"/>
</dbReference>
<comment type="caution">
    <text evidence="8">The sequence shown here is derived from an EMBL/GenBank/DDBJ whole genome shotgun (WGS) entry which is preliminary data.</text>
</comment>
<proteinExistence type="predicted"/>
<dbReference type="PROSITE" id="PS51198">
    <property type="entry name" value="UVRD_HELICASE_ATP_BIND"/>
    <property type="match status" value="1"/>
</dbReference>